<feature type="domain" description="Peptidase S54 rhomboid" evidence="6">
    <location>
        <begin position="56"/>
        <end position="189"/>
    </location>
</feature>
<dbReference type="GO" id="GO:0016020">
    <property type="term" value="C:membrane"/>
    <property type="evidence" value="ECO:0007669"/>
    <property type="project" value="UniProtKB-SubCell"/>
</dbReference>
<evidence type="ECO:0000313" key="8">
    <source>
        <dbReference type="Proteomes" id="UP000030170"/>
    </source>
</evidence>
<dbReference type="RefSeq" id="WP_036531894.1">
    <property type="nucleotide sequence ID" value="NZ_JJML01000014.1"/>
</dbReference>
<dbReference type="GO" id="GO:0004252">
    <property type="term" value="F:serine-type endopeptidase activity"/>
    <property type="evidence" value="ECO:0007669"/>
    <property type="project" value="InterPro"/>
</dbReference>
<gene>
    <name evidence="7" type="ORF">DO97_01655</name>
</gene>
<keyword evidence="2 5" id="KW-0812">Transmembrane</keyword>
<evidence type="ECO:0000256" key="1">
    <source>
        <dbReference type="ARBA" id="ARBA00004141"/>
    </source>
</evidence>
<feature type="transmembrane region" description="Helical" evidence="5">
    <location>
        <begin position="92"/>
        <end position="111"/>
    </location>
</feature>
<protein>
    <submittedName>
        <fullName evidence="7">Peptidase S54</fullName>
    </submittedName>
</protein>
<feature type="transmembrane region" description="Helical" evidence="5">
    <location>
        <begin position="168"/>
        <end position="187"/>
    </location>
</feature>
<dbReference type="Gene3D" id="1.20.1540.10">
    <property type="entry name" value="Rhomboid-like"/>
    <property type="match status" value="1"/>
</dbReference>
<dbReference type="InterPro" id="IPR022764">
    <property type="entry name" value="Peptidase_S54_rhomboid_dom"/>
</dbReference>
<dbReference type="AlphaFoldDB" id="A0A098TLU1"/>
<evidence type="ECO:0000256" key="5">
    <source>
        <dbReference type="SAM" id="Phobius"/>
    </source>
</evidence>
<feature type="transmembrane region" description="Helical" evidence="5">
    <location>
        <begin position="57"/>
        <end position="85"/>
    </location>
</feature>
<proteinExistence type="predicted"/>
<reference evidence="7 8" key="1">
    <citation type="journal article" date="2014" name="Mol. Ecol.">
        <title>Evolution of Synechococcus.</title>
        <authorList>
            <person name="Dvorak P."/>
            <person name="Casamatta D."/>
            <person name="Hasler P."/>
            <person name="Poulickova A."/>
            <person name="Ondrej V."/>
            <person name="Sanges R."/>
        </authorList>
    </citation>
    <scope>NUCLEOTIDE SEQUENCE [LARGE SCALE GENOMIC DNA]</scope>
    <source>
        <strain evidence="7 8">CAUP A 1101</strain>
    </source>
</reference>
<evidence type="ECO:0000313" key="7">
    <source>
        <dbReference type="EMBL" id="KGF73226.1"/>
    </source>
</evidence>
<keyword evidence="3 5" id="KW-1133">Transmembrane helix</keyword>
<evidence type="ECO:0000256" key="4">
    <source>
        <dbReference type="ARBA" id="ARBA00023136"/>
    </source>
</evidence>
<dbReference type="STRING" id="1497020.DO97_01655"/>
<dbReference type="Pfam" id="PF01694">
    <property type="entry name" value="Rhomboid"/>
    <property type="match status" value="1"/>
</dbReference>
<dbReference type="InterPro" id="IPR035952">
    <property type="entry name" value="Rhomboid-like_sf"/>
</dbReference>
<evidence type="ECO:0000256" key="3">
    <source>
        <dbReference type="ARBA" id="ARBA00022989"/>
    </source>
</evidence>
<dbReference type="InterPro" id="IPR050925">
    <property type="entry name" value="Rhomboid_protease_S54"/>
</dbReference>
<feature type="transmembrane region" description="Helical" evidence="5">
    <location>
        <begin position="144"/>
        <end position="162"/>
    </location>
</feature>
<organism evidence="7 8">
    <name type="scientific">Neosynechococcus sphagnicola sy1</name>
    <dbReference type="NCBI Taxonomy" id="1497020"/>
    <lineage>
        <taxon>Bacteria</taxon>
        <taxon>Bacillati</taxon>
        <taxon>Cyanobacteriota</taxon>
        <taxon>Cyanophyceae</taxon>
        <taxon>Neosynechococcales</taxon>
        <taxon>Neosynechococcaceae</taxon>
        <taxon>Neosynechococcus</taxon>
    </lineage>
</organism>
<dbReference type="EMBL" id="JJML01000014">
    <property type="protein sequence ID" value="KGF73226.1"/>
    <property type="molecule type" value="Genomic_DNA"/>
</dbReference>
<dbReference type="PANTHER" id="PTHR43731:SF9">
    <property type="entry name" value="SLR1461 PROTEIN"/>
    <property type="match status" value="1"/>
</dbReference>
<sequence length="197" mass="21267">MQDNSKPTLTRELKTHAQILGGCVAVFWGLEVVDTVLRGSLDRFGIVPRSLTGLRGILFAPFLHLGFSHVIANTIPFLILGWLVMLRRRSDFWIVSLVTMVVSGLGVWLTAPAGSVTVGASGLIFGYLGFLLLRGYFERSWSALFLAVVVGVVYGGLIWGVLPGQPGISWQGHLFGFIGGAIAAWLLSQSPEDVSPD</sequence>
<keyword evidence="4 5" id="KW-0472">Membrane</keyword>
<comment type="caution">
    <text evidence="7">The sequence shown here is derived from an EMBL/GenBank/DDBJ whole genome shotgun (WGS) entry which is preliminary data.</text>
</comment>
<dbReference type="SUPFAM" id="SSF144091">
    <property type="entry name" value="Rhomboid-like"/>
    <property type="match status" value="1"/>
</dbReference>
<evidence type="ECO:0000256" key="2">
    <source>
        <dbReference type="ARBA" id="ARBA00022692"/>
    </source>
</evidence>
<feature type="transmembrane region" description="Helical" evidence="5">
    <location>
        <begin position="117"/>
        <end position="137"/>
    </location>
</feature>
<accession>A0A098TLU1</accession>
<keyword evidence="8" id="KW-1185">Reference proteome</keyword>
<dbReference type="PANTHER" id="PTHR43731">
    <property type="entry name" value="RHOMBOID PROTEASE"/>
    <property type="match status" value="1"/>
</dbReference>
<evidence type="ECO:0000259" key="6">
    <source>
        <dbReference type="Pfam" id="PF01694"/>
    </source>
</evidence>
<name>A0A098TLU1_9CYAN</name>
<dbReference type="Proteomes" id="UP000030170">
    <property type="component" value="Unassembled WGS sequence"/>
</dbReference>
<comment type="subcellular location">
    <subcellularLocation>
        <location evidence="1">Membrane</location>
        <topology evidence="1">Multi-pass membrane protein</topology>
    </subcellularLocation>
</comment>
<dbReference type="OrthoDB" id="465874at2"/>